<organism evidence="1">
    <name type="scientific">marine sediment metagenome</name>
    <dbReference type="NCBI Taxonomy" id="412755"/>
    <lineage>
        <taxon>unclassified sequences</taxon>
        <taxon>metagenomes</taxon>
        <taxon>ecological metagenomes</taxon>
    </lineage>
</organism>
<protein>
    <submittedName>
        <fullName evidence="1">Uncharacterized protein</fullName>
    </submittedName>
</protein>
<comment type="caution">
    <text evidence="1">The sequence shown here is derived from an EMBL/GenBank/DDBJ whole genome shotgun (WGS) entry which is preliminary data.</text>
</comment>
<evidence type="ECO:0000313" key="1">
    <source>
        <dbReference type="EMBL" id="GAH04171.1"/>
    </source>
</evidence>
<sequence>MRKLILALAFLLPLLMGQVHWSNPMAHVGGTNFSAAEEGGEEEVEYVYGNDEL</sequence>
<gene>
    <name evidence="1" type="ORF">S01H4_40118</name>
</gene>
<accession>X1C7X0</accession>
<dbReference type="EMBL" id="BART01021810">
    <property type="protein sequence ID" value="GAH04171.1"/>
    <property type="molecule type" value="Genomic_DNA"/>
</dbReference>
<dbReference type="AlphaFoldDB" id="X1C7X0"/>
<proteinExistence type="predicted"/>
<reference evidence="1" key="1">
    <citation type="journal article" date="2014" name="Front. Microbiol.">
        <title>High frequency of phylogenetically diverse reductive dehalogenase-homologous genes in deep subseafloor sedimentary metagenomes.</title>
        <authorList>
            <person name="Kawai M."/>
            <person name="Futagami T."/>
            <person name="Toyoda A."/>
            <person name="Takaki Y."/>
            <person name="Nishi S."/>
            <person name="Hori S."/>
            <person name="Arai W."/>
            <person name="Tsubouchi T."/>
            <person name="Morono Y."/>
            <person name="Uchiyama I."/>
            <person name="Ito T."/>
            <person name="Fujiyama A."/>
            <person name="Inagaki F."/>
            <person name="Takami H."/>
        </authorList>
    </citation>
    <scope>NUCLEOTIDE SEQUENCE</scope>
    <source>
        <strain evidence="1">Expedition CK06-06</strain>
    </source>
</reference>
<name>X1C7X0_9ZZZZ</name>
<feature type="non-terminal residue" evidence="1">
    <location>
        <position position="53"/>
    </location>
</feature>